<dbReference type="Proteomes" id="UP001460270">
    <property type="component" value="Unassembled WGS sequence"/>
</dbReference>
<evidence type="ECO:0000256" key="1">
    <source>
        <dbReference type="SAM" id="MobiDB-lite"/>
    </source>
</evidence>
<gene>
    <name evidence="2" type="ORF">WMY93_030918</name>
</gene>
<keyword evidence="3" id="KW-1185">Reference proteome</keyword>
<organism evidence="2 3">
    <name type="scientific">Mugilogobius chulae</name>
    <name type="common">yellowstripe goby</name>
    <dbReference type="NCBI Taxonomy" id="88201"/>
    <lineage>
        <taxon>Eukaryota</taxon>
        <taxon>Metazoa</taxon>
        <taxon>Chordata</taxon>
        <taxon>Craniata</taxon>
        <taxon>Vertebrata</taxon>
        <taxon>Euteleostomi</taxon>
        <taxon>Actinopterygii</taxon>
        <taxon>Neopterygii</taxon>
        <taxon>Teleostei</taxon>
        <taxon>Neoteleostei</taxon>
        <taxon>Acanthomorphata</taxon>
        <taxon>Gobiaria</taxon>
        <taxon>Gobiiformes</taxon>
        <taxon>Gobioidei</taxon>
        <taxon>Gobiidae</taxon>
        <taxon>Gobionellinae</taxon>
        <taxon>Mugilogobius</taxon>
    </lineage>
</organism>
<dbReference type="AlphaFoldDB" id="A0AAW0MKB9"/>
<comment type="caution">
    <text evidence="2">The sequence shown here is derived from an EMBL/GenBank/DDBJ whole genome shotgun (WGS) entry which is preliminary data.</text>
</comment>
<protein>
    <submittedName>
        <fullName evidence="2">Uncharacterized protein</fullName>
    </submittedName>
</protein>
<evidence type="ECO:0000313" key="3">
    <source>
        <dbReference type="Proteomes" id="UP001460270"/>
    </source>
</evidence>
<sequence>MAQIFITRHGKWLVKCYVGLETERPDRPKTASAHRETPGAPDGQSSPDRRRRGRISEQIQDGVPEPM</sequence>
<accession>A0AAW0MKB9</accession>
<reference evidence="3" key="1">
    <citation type="submission" date="2024-04" db="EMBL/GenBank/DDBJ databases">
        <title>Salinicola lusitanus LLJ914,a marine bacterium isolated from the Okinawa Trough.</title>
        <authorList>
            <person name="Li J."/>
        </authorList>
    </citation>
    <scope>NUCLEOTIDE SEQUENCE [LARGE SCALE GENOMIC DNA]</scope>
</reference>
<feature type="compositionally biased region" description="Basic and acidic residues" evidence="1">
    <location>
        <begin position="22"/>
        <end position="37"/>
    </location>
</feature>
<dbReference type="EMBL" id="JBBPFD010000482">
    <property type="protein sequence ID" value="KAK7878758.1"/>
    <property type="molecule type" value="Genomic_DNA"/>
</dbReference>
<proteinExistence type="predicted"/>
<feature type="region of interest" description="Disordered" evidence="1">
    <location>
        <begin position="22"/>
        <end position="67"/>
    </location>
</feature>
<name>A0AAW0MKB9_9GOBI</name>
<evidence type="ECO:0000313" key="2">
    <source>
        <dbReference type="EMBL" id="KAK7878758.1"/>
    </source>
</evidence>